<comment type="similarity">
    <text evidence="1 7">Belongs to the ferritin family. Prokaryotic subfamily.</text>
</comment>
<name>A0A5C5YNU1_9BACT</name>
<dbReference type="Proteomes" id="UP000315010">
    <property type="component" value="Unassembled WGS sequence"/>
</dbReference>
<dbReference type="GO" id="GO:0008198">
    <property type="term" value="F:ferrous iron binding"/>
    <property type="evidence" value="ECO:0007669"/>
    <property type="project" value="TreeGrafter"/>
</dbReference>
<comment type="caution">
    <text evidence="9">The sequence shown here is derived from an EMBL/GenBank/DDBJ whole genome shotgun (WGS) entry which is preliminary data.</text>
</comment>
<gene>
    <name evidence="9" type="primary">ftnA</name>
    <name evidence="9" type="ORF">CA13_69840</name>
</gene>
<feature type="binding site" evidence="6">
    <location>
        <position position="49"/>
    </location>
    <ligand>
        <name>Fe cation</name>
        <dbReference type="ChEBI" id="CHEBI:24875"/>
        <label>1</label>
    </ligand>
</feature>
<dbReference type="FunFam" id="1.20.1260.10:FF:000001">
    <property type="entry name" value="Non-heme ferritin"/>
    <property type="match status" value="1"/>
</dbReference>
<evidence type="ECO:0000256" key="4">
    <source>
        <dbReference type="ARBA" id="ARBA00023002"/>
    </source>
</evidence>
<dbReference type="InterPro" id="IPR009078">
    <property type="entry name" value="Ferritin-like_SF"/>
</dbReference>
<dbReference type="GO" id="GO:0008199">
    <property type="term" value="F:ferric iron binding"/>
    <property type="evidence" value="ECO:0007669"/>
    <property type="project" value="InterPro"/>
</dbReference>
<proteinExistence type="inferred from homology"/>
<evidence type="ECO:0000259" key="8">
    <source>
        <dbReference type="PROSITE" id="PS50905"/>
    </source>
</evidence>
<dbReference type="EC" id="1.16.3.2" evidence="7"/>
<dbReference type="InterPro" id="IPR008331">
    <property type="entry name" value="Ferritin_DPS_dom"/>
</dbReference>
<feature type="domain" description="Ferritin-like diiron" evidence="8">
    <location>
        <begin position="1"/>
        <end position="144"/>
    </location>
</feature>
<dbReference type="PROSITE" id="PS50905">
    <property type="entry name" value="FERRITIN_LIKE"/>
    <property type="match status" value="1"/>
</dbReference>
<dbReference type="PANTHER" id="PTHR11431:SF127">
    <property type="entry name" value="BACTERIAL NON-HEME FERRITIN"/>
    <property type="match status" value="1"/>
</dbReference>
<keyword evidence="2 7" id="KW-0409">Iron storage</keyword>
<accession>A0A5C5YNU1</accession>
<dbReference type="SUPFAM" id="SSF47240">
    <property type="entry name" value="Ferritin-like"/>
    <property type="match status" value="1"/>
</dbReference>
<dbReference type="InterPro" id="IPR001519">
    <property type="entry name" value="Ferritin"/>
</dbReference>
<comment type="subcellular location">
    <subcellularLocation>
        <location evidence="7">Cytoplasm</location>
    </subcellularLocation>
</comment>
<evidence type="ECO:0000256" key="7">
    <source>
        <dbReference type="RuleBase" id="RU361145"/>
    </source>
</evidence>
<reference evidence="9 10" key="1">
    <citation type="submission" date="2019-02" db="EMBL/GenBank/DDBJ databases">
        <title>Deep-cultivation of Planctomycetes and their phenomic and genomic characterization uncovers novel biology.</title>
        <authorList>
            <person name="Wiegand S."/>
            <person name="Jogler M."/>
            <person name="Boedeker C."/>
            <person name="Pinto D."/>
            <person name="Vollmers J."/>
            <person name="Rivas-Marin E."/>
            <person name="Kohn T."/>
            <person name="Peeters S.H."/>
            <person name="Heuer A."/>
            <person name="Rast P."/>
            <person name="Oberbeckmann S."/>
            <person name="Bunk B."/>
            <person name="Jeske O."/>
            <person name="Meyerdierks A."/>
            <person name="Storesund J.E."/>
            <person name="Kallscheuer N."/>
            <person name="Luecker S."/>
            <person name="Lage O.M."/>
            <person name="Pohl T."/>
            <person name="Merkel B.J."/>
            <person name="Hornburger P."/>
            <person name="Mueller R.-W."/>
            <person name="Bruemmer F."/>
            <person name="Labrenz M."/>
            <person name="Spormann A.M."/>
            <person name="Op Den Camp H."/>
            <person name="Overmann J."/>
            <person name="Amann R."/>
            <person name="Jetten M.S.M."/>
            <person name="Mascher T."/>
            <person name="Medema M.H."/>
            <person name="Devos D.P."/>
            <person name="Kaster A.-K."/>
            <person name="Ovreas L."/>
            <person name="Rohde M."/>
            <person name="Galperin M.Y."/>
            <person name="Jogler C."/>
        </authorList>
    </citation>
    <scope>NUCLEOTIDE SEQUENCE [LARGE SCALE GENOMIC DNA]</scope>
    <source>
        <strain evidence="9 10">CA13</strain>
    </source>
</reference>
<evidence type="ECO:0000256" key="6">
    <source>
        <dbReference type="PIRSR" id="PIRSR601519-1"/>
    </source>
</evidence>
<dbReference type="RefSeq" id="WP_419195253.1">
    <property type="nucleotide sequence ID" value="NZ_SJPJ01000002.1"/>
</dbReference>
<keyword evidence="5 6" id="KW-0408">Iron</keyword>
<evidence type="ECO:0000256" key="3">
    <source>
        <dbReference type="ARBA" id="ARBA00022723"/>
    </source>
</evidence>
<comment type="function">
    <text evidence="7">Iron-storage protein.</text>
</comment>
<feature type="binding site" evidence="6">
    <location>
        <position position="93"/>
    </location>
    <ligand>
        <name>Fe cation</name>
        <dbReference type="ChEBI" id="CHEBI:24875"/>
        <label>1</label>
    </ligand>
</feature>
<dbReference type="EMBL" id="SJPJ01000002">
    <property type="protein sequence ID" value="TWT76489.1"/>
    <property type="molecule type" value="Genomic_DNA"/>
</dbReference>
<dbReference type="AlphaFoldDB" id="A0A5C5YNU1"/>
<keyword evidence="10" id="KW-1185">Reference proteome</keyword>
<dbReference type="GO" id="GO:0004322">
    <property type="term" value="F:ferroxidase activity"/>
    <property type="evidence" value="ECO:0007669"/>
    <property type="project" value="TreeGrafter"/>
</dbReference>
<dbReference type="CDD" id="cd01055">
    <property type="entry name" value="Nonheme_Ferritin"/>
    <property type="match status" value="1"/>
</dbReference>
<organism evidence="9 10">
    <name type="scientific">Novipirellula herctigrandis</name>
    <dbReference type="NCBI Taxonomy" id="2527986"/>
    <lineage>
        <taxon>Bacteria</taxon>
        <taxon>Pseudomonadati</taxon>
        <taxon>Planctomycetota</taxon>
        <taxon>Planctomycetia</taxon>
        <taxon>Pirellulales</taxon>
        <taxon>Pirellulaceae</taxon>
        <taxon>Novipirellula</taxon>
    </lineage>
</organism>
<keyword evidence="3 6" id="KW-0479">Metal-binding</keyword>
<dbReference type="GO" id="GO:0006879">
    <property type="term" value="P:intracellular iron ion homeostasis"/>
    <property type="evidence" value="ECO:0007669"/>
    <property type="project" value="UniProtKB-KW"/>
</dbReference>
<evidence type="ECO:0000256" key="2">
    <source>
        <dbReference type="ARBA" id="ARBA00022434"/>
    </source>
</evidence>
<feature type="binding site" evidence="6">
    <location>
        <position position="16"/>
    </location>
    <ligand>
        <name>Fe cation</name>
        <dbReference type="ChEBI" id="CHEBI:24875"/>
        <label>1</label>
    </ligand>
</feature>
<dbReference type="GO" id="GO:0005829">
    <property type="term" value="C:cytosol"/>
    <property type="evidence" value="ECO:0007669"/>
    <property type="project" value="TreeGrafter"/>
</dbReference>
<protein>
    <recommendedName>
        <fullName evidence="7">Ferritin</fullName>
        <ecNumber evidence="7">1.16.3.2</ecNumber>
    </recommendedName>
</protein>
<sequence length="168" mass="19237">MNKEIEAAFNDHLNAELYSSYLYLSMSNYFAAESLDGMTSWMRIQADEEHVHGMKFIDFINERNGRVVLQQIDTPKIEWSKPLDAFEEAYEHECLISSKINTLVDLAAKHSDHAVIAFLQWFINEQVEEEATAMAIVDKLKMIGDNPMGLFMIDQQLSERTAEAPEAT</sequence>
<keyword evidence="7" id="KW-0963">Cytoplasm</keyword>
<evidence type="ECO:0000313" key="10">
    <source>
        <dbReference type="Proteomes" id="UP000315010"/>
    </source>
</evidence>
<keyword evidence="4 9" id="KW-0560">Oxidoreductase</keyword>
<evidence type="ECO:0000256" key="1">
    <source>
        <dbReference type="ARBA" id="ARBA00006950"/>
    </source>
</evidence>
<comment type="catalytic activity">
    <reaction evidence="7">
        <text>4 Fe(2+) + O2 + 6 H2O = 4 iron(III) oxide-hydroxide + 12 H(+)</text>
        <dbReference type="Rhea" id="RHEA:11972"/>
        <dbReference type="ChEBI" id="CHEBI:15377"/>
        <dbReference type="ChEBI" id="CHEBI:15378"/>
        <dbReference type="ChEBI" id="CHEBI:15379"/>
        <dbReference type="ChEBI" id="CHEBI:29033"/>
        <dbReference type="ChEBI" id="CHEBI:78619"/>
        <dbReference type="EC" id="1.16.3.2"/>
    </reaction>
</comment>
<feature type="binding site" evidence="6">
    <location>
        <position position="126"/>
    </location>
    <ligand>
        <name>Fe cation</name>
        <dbReference type="ChEBI" id="CHEBI:24875"/>
        <label>1</label>
    </ligand>
</feature>
<dbReference type="GO" id="GO:0006826">
    <property type="term" value="P:iron ion transport"/>
    <property type="evidence" value="ECO:0007669"/>
    <property type="project" value="InterPro"/>
</dbReference>
<evidence type="ECO:0000313" key="9">
    <source>
        <dbReference type="EMBL" id="TWT76489.1"/>
    </source>
</evidence>
<dbReference type="InterPro" id="IPR012347">
    <property type="entry name" value="Ferritin-like"/>
</dbReference>
<evidence type="ECO:0000256" key="5">
    <source>
        <dbReference type="ARBA" id="ARBA00023004"/>
    </source>
</evidence>
<dbReference type="Pfam" id="PF00210">
    <property type="entry name" value="Ferritin"/>
    <property type="match status" value="1"/>
</dbReference>
<dbReference type="PANTHER" id="PTHR11431">
    <property type="entry name" value="FERRITIN"/>
    <property type="match status" value="1"/>
</dbReference>
<dbReference type="InterPro" id="IPR009040">
    <property type="entry name" value="Ferritin-like_diiron"/>
</dbReference>
<feature type="binding site" evidence="6">
    <location>
        <position position="52"/>
    </location>
    <ligand>
        <name>Fe cation</name>
        <dbReference type="ChEBI" id="CHEBI:24875"/>
        <label>1</label>
    </ligand>
</feature>
<dbReference type="Gene3D" id="1.20.1260.10">
    <property type="match status" value="1"/>
</dbReference>
<dbReference type="InterPro" id="IPR041719">
    <property type="entry name" value="Ferritin_prok"/>
</dbReference>
<dbReference type="GO" id="GO:0042802">
    <property type="term" value="F:identical protein binding"/>
    <property type="evidence" value="ECO:0007669"/>
    <property type="project" value="UniProtKB-ARBA"/>
</dbReference>